<comment type="caution">
    <text evidence="2">The sequence shown here is derived from an EMBL/GenBank/DDBJ whole genome shotgun (WGS) entry which is preliminary data.</text>
</comment>
<reference evidence="2 3" key="1">
    <citation type="submission" date="2023-12" db="EMBL/GenBank/DDBJ databases">
        <title>A high-quality genome assembly for Dillenia turbinata (Dilleniales).</title>
        <authorList>
            <person name="Chanderbali A."/>
        </authorList>
    </citation>
    <scope>NUCLEOTIDE SEQUENCE [LARGE SCALE GENOMIC DNA]</scope>
    <source>
        <strain evidence="2">LSX21</strain>
        <tissue evidence="2">Leaf</tissue>
    </source>
</reference>
<dbReference type="Proteomes" id="UP001370490">
    <property type="component" value="Unassembled WGS sequence"/>
</dbReference>
<sequence>VPGMEYDETCGGHLTSAATFVEGGIQEAYEDACSICLEAFSDNEPATVSMNYYACCDSRELLEAVASERSFRLNSSRTPAIFHHPVLGDFDLSQLHVGSNYSDFEEHLLQHLASAAAMGRAHHIAQMQSQRTRSSGHGCPQFLVLSLQLRPVQSLLASGFSGMHAIRQGIVVANGFMNQPSEGNESRPGPSDFQSFSESLKSRLSSASMRYKESISKSTRGLKERWFSRSPSMADIGSEVRREVSAGIASVSRVIEQLESNDCNGANSSSVSNSTGSSVAEPVNPNNAEANETALSGNNTPPCATSSMPH</sequence>
<proteinExistence type="predicted"/>
<name>A0AAN8W6X3_9MAGN</name>
<protein>
    <submittedName>
        <fullName evidence="2">Uncharacterized protein</fullName>
    </submittedName>
</protein>
<feature type="compositionally biased region" description="Low complexity" evidence="1">
    <location>
        <begin position="265"/>
        <end position="292"/>
    </location>
</feature>
<evidence type="ECO:0000313" key="3">
    <source>
        <dbReference type="Proteomes" id="UP001370490"/>
    </source>
</evidence>
<feature type="compositionally biased region" description="Polar residues" evidence="1">
    <location>
        <begin position="293"/>
        <end position="310"/>
    </location>
</feature>
<feature type="region of interest" description="Disordered" evidence="1">
    <location>
        <begin position="177"/>
        <end position="199"/>
    </location>
</feature>
<organism evidence="2 3">
    <name type="scientific">Dillenia turbinata</name>
    <dbReference type="NCBI Taxonomy" id="194707"/>
    <lineage>
        <taxon>Eukaryota</taxon>
        <taxon>Viridiplantae</taxon>
        <taxon>Streptophyta</taxon>
        <taxon>Embryophyta</taxon>
        <taxon>Tracheophyta</taxon>
        <taxon>Spermatophyta</taxon>
        <taxon>Magnoliopsida</taxon>
        <taxon>eudicotyledons</taxon>
        <taxon>Gunneridae</taxon>
        <taxon>Pentapetalae</taxon>
        <taxon>Dilleniales</taxon>
        <taxon>Dilleniaceae</taxon>
        <taxon>Dillenia</taxon>
    </lineage>
</organism>
<gene>
    <name evidence="2" type="ORF">RJ641_027883</name>
</gene>
<feature type="region of interest" description="Disordered" evidence="1">
    <location>
        <begin position="262"/>
        <end position="310"/>
    </location>
</feature>
<keyword evidence="3" id="KW-1185">Reference proteome</keyword>
<dbReference type="EMBL" id="JBAMMX010000004">
    <property type="protein sequence ID" value="KAK6942506.1"/>
    <property type="molecule type" value="Genomic_DNA"/>
</dbReference>
<feature type="non-terminal residue" evidence="2">
    <location>
        <position position="1"/>
    </location>
</feature>
<evidence type="ECO:0000313" key="2">
    <source>
        <dbReference type="EMBL" id="KAK6942506.1"/>
    </source>
</evidence>
<evidence type="ECO:0000256" key="1">
    <source>
        <dbReference type="SAM" id="MobiDB-lite"/>
    </source>
</evidence>
<accession>A0AAN8W6X3</accession>
<dbReference type="AlphaFoldDB" id="A0AAN8W6X3"/>